<evidence type="ECO:0000256" key="1">
    <source>
        <dbReference type="SAM" id="MobiDB-lite"/>
    </source>
</evidence>
<dbReference type="Proteomes" id="UP000799767">
    <property type="component" value="Unassembled WGS sequence"/>
</dbReference>
<dbReference type="InterPro" id="IPR000182">
    <property type="entry name" value="GNAT_dom"/>
</dbReference>
<reference evidence="3" key="1">
    <citation type="journal article" date="2020" name="Stud. Mycol.">
        <title>101 Dothideomycetes genomes: a test case for predicting lifestyles and emergence of pathogens.</title>
        <authorList>
            <person name="Haridas S."/>
            <person name="Albert R."/>
            <person name="Binder M."/>
            <person name="Bloem J."/>
            <person name="Labutti K."/>
            <person name="Salamov A."/>
            <person name="Andreopoulos B."/>
            <person name="Baker S."/>
            <person name="Barry K."/>
            <person name="Bills G."/>
            <person name="Bluhm B."/>
            <person name="Cannon C."/>
            <person name="Castanera R."/>
            <person name="Culley D."/>
            <person name="Daum C."/>
            <person name="Ezra D."/>
            <person name="Gonzalez J."/>
            <person name="Henrissat B."/>
            <person name="Kuo A."/>
            <person name="Liang C."/>
            <person name="Lipzen A."/>
            <person name="Lutzoni F."/>
            <person name="Magnuson J."/>
            <person name="Mondo S."/>
            <person name="Nolan M."/>
            <person name="Ohm R."/>
            <person name="Pangilinan J."/>
            <person name="Park H.-J."/>
            <person name="Ramirez L."/>
            <person name="Alfaro M."/>
            <person name="Sun H."/>
            <person name="Tritt A."/>
            <person name="Yoshinaga Y."/>
            <person name="Zwiers L.-H."/>
            <person name="Turgeon B."/>
            <person name="Goodwin S."/>
            <person name="Spatafora J."/>
            <person name="Crous P."/>
            <person name="Grigoriev I."/>
        </authorList>
    </citation>
    <scope>NUCLEOTIDE SEQUENCE</scope>
    <source>
        <strain evidence="3">CBS 113389</strain>
    </source>
</reference>
<dbReference type="PANTHER" id="PTHR42791">
    <property type="entry name" value="GNAT FAMILY ACETYLTRANSFERASE"/>
    <property type="match status" value="1"/>
</dbReference>
<dbReference type="EMBL" id="MU001634">
    <property type="protein sequence ID" value="KAF2484365.1"/>
    <property type="molecule type" value="Genomic_DNA"/>
</dbReference>
<name>A0A6A6PWJ1_9PEZI</name>
<dbReference type="SUPFAM" id="SSF55729">
    <property type="entry name" value="Acyl-CoA N-acyltransferases (Nat)"/>
    <property type="match status" value="1"/>
</dbReference>
<gene>
    <name evidence="3" type="ORF">BDY17DRAFT_352863</name>
</gene>
<dbReference type="PANTHER" id="PTHR42791:SF1">
    <property type="entry name" value="N-ACETYLTRANSFERASE DOMAIN-CONTAINING PROTEIN"/>
    <property type="match status" value="1"/>
</dbReference>
<dbReference type="InterPro" id="IPR016181">
    <property type="entry name" value="Acyl_CoA_acyltransferase"/>
</dbReference>
<keyword evidence="4" id="KW-1185">Reference proteome</keyword>
<evidence type="ECO:0000313" key="4">
    <source>
        <dbReference type="Proteomes" id="UP000799767"/>
    </source>
</evidence>
<dbReference type="Pfam" id="PF00583">
    <property type="entry name" value="Acetyltransf_1"/>
    <property type="match status" value="1"/>
</dbReference>
<feature type="domain" description="N-acetyltransferase" evidence="2">
    <location>
        <begin position="137"/>
        <end position="193"/>
    </location>
</feature>
<evidence type="ECO:0000259" key="2">
    <source>
        <dbReference type="Pfam" id="PF00583"/>
    </source>
</evidence>
<organism evidence="3 4">
    <name type="scientific">Neohortaea acidophila</name>
    <dbReference type="NCBI Taxonomy" id="245834"/>
    <lineage>
        <taxon>Eukaryota</taxon>
        <taxon>Fungi</taxon>
        <taxon>Dikarya</taxon>
        <taxon>Ascomycota</taxon>
        <taxon>Pezizomycotina</taxon>
        <taxon>Dothideomycetes</taxon>
        <taxon>Dothideomycetidae</taxon>
        <taxon>Mycosphaerellales</taxon>
        <taxon>Teratosphaeriaceae</taxon>
        <taxon>Neohortaea</taxon>
    </lineage>
</organism>
<sequence length="227" mass="25580">MTFQLLPLEESDVPNMMNLIWEAHNGEERFKVLYTNGRTPEIRAHQIKQILDEWREHPERHKYMKVIDTALPDDDPLGKLVGTSHWDFRAHERTAADLAEQEKKRANPAPPPPGVNVEAGKAVRKSINDAREMLAGSKAHVYLVGLSTRPSYHRKGVGSLHLRWGLGEADRLGLPSYLSATHMGVPLYKKHGFETVAPFKLDPEMFGEDSPLNGECMYRPARPATAT</sequence>
<feature type="region of interest" description="Disordered" evidence="1">
    <location>
        <begin position="97"/>
        <end position="118"/>
    </location>
</feature>
<dbReference type="Gene3D" id="3.40.630.30">
    <property type="match status" value="1"/>
</dbReference>
<dbReference type="GO" id="GO:0016747">
    <property type="term" value="F:acyltransferase activity, transferring groups other than amino-acyl groups"/>
    <property type="evidence" value="ECO:0007669"/>
    <property type="project" value="InterPro"/>
</dbReference>
<dbReference type="AlphaFoldDB" id="A0A6A6PWJ1"/>
<proteinExistence type="predicted"/>
<accession>A0A6A6PWJ1</accession>
<dbReference type="OrthoDB" id="410198at2759"/>
<dbReference type="RefSeq" id="XP_033590934.1">
    <property type="nucleotide sequence ID" value="XM_033738226.1"/>
</dbReference>
<dbReference type="InterPro" id="IPR052523">
    <property type="entry name" value="Trichothecene_AcTrans"/>
</dbReference>
<dbReference type="GeneID" id="54479228"/>
<protein>
    <recommendedName>
        <fullName evidence="2">N-acetyltransferase domain-containing protein</fullName>
    </recommendedName>
</protein>
<evidence type="ECO:0000313" key="3">
    <source>
        <dbReference type="EMBL" id="KAF2484365.1"/>
    </source>
</evidence>